<evidence type="ECO:0000256" key="18">
    <source>
        <dbReference type="ARBA" id="ARBA00049295"/>
    </source>
</evidence>
<comment type="pathway">
    <text evidence="5 19">Cofactor biosynthesis; riboflavin biosynthesis; 2-hydroxy-3-oxobutyl phosphate from D-ribulose 5-phosphate: step 1/1.</text>
</comment>
<dbReference type="PANTHER" id="PTHR21327">
    <property type="entry name" value="GTP CYCLOHYDROLASE II-RELATED"/>
    <property type="match status" value="1"/>
</dbReference>
<feature type="binding site" evidence="19">
    <location>
        <begin position="34"/>
        <end position="35"/>
    </location>
    <ligand>
        <name>D-ribulose 5-phosphate</name>
        <dbReference type="ChEBI" id="CHEBI:58121"/>
    </ligand>
</feature>
<comment type="pathway">
    <text evidence="4 19">Cofactor biosynthesis; riboflavin biosynthesis; 5-amino-6-(D-ribitylamino)uracil from GTP: step 1/4.</text>
</comment>
<comment type="cofactor">
    <cofactor evidence="19">
        <name>Zn(2+)</name>
        <dbReference type="ChEBI" id="CHEBI:29105"/>
    </cofactor>
    <text evidence="19">Binds 1 zinc ion per subunit.</text>
</comment>
<gene>
    <name evidence="19" type="primary">ribBA</name>
    <name evidence="21" type="ORF">JCM9152_275</name>
</gene>
<feature type="binding site" evidence="19">
    <location>
        <position position="276"/>
    </location>
    <ligand>
        <name>Zn(2+)</name>
        <dbReference type="ChEBI" id="CHEBI:29105"/>
        <note>catalytic</note>
    </ligand>
</feature>
<feature type="domain" description="GTP cyclohydrolase II" evidence="20">
    <location>
        <begin position="214"/>
        <end position="378"/>
    </location>
</feature>
<comment type="caution">
    <text evidence="21">The sequence shown here is derived from an EMBL/GenBank/DDBJ whole genome shotgun (WGS) entry which is preliminary data.</text>
</comment>
<evidence type="ECO:0000259" key="20">
    <source>
        <dbReference type="Pfam" id="PF00925"/>
    </source>
</evidence>
<keyword evidence="8 19" id="KW-0479">Metal-binding</keyword>
<evidence type="ECO:0000313" key="21">
    <source>
        <dbReference type="EMBL" id="GAE28937.1"/>
    </source>
</evidence>
<feature type="binding site" evidence="19">
    <location>
        <position position="35"/>
    </location>
    <ligand>
        <name>Mg(2+)</name>
        <dbReference type="ChEBI" id="CHEBI:18420"/>
        <label>2</label>
    </ligand>
</feature>
<evidence type="ECO:0000256" key="15">
    <source>
        <dbReference type="ARBA" id="ARBA00023239"/>
    </source>
</evidence>
<dbReference type="GO" id="GO:0030145">
    <property type="term" value="F:manganese ion binding"/>
    <property type="evidence" value="ECO:0007669"/>
    <property type="project" value="UniProtKB-UniRule"/>
</dbReference>
<dbReference type="InterPro" id="IPR000422">
    <property type="entry name" value="DHBP_synthase_RibB"/>
</dbReference>
<feature type="binding site" evidence="19">
    <location>
        <position position="323"/>
    </location>
    <ligand>
        <name>GTP</name>
        <dbReference type="ChEBI" id="CHEBI:37565"/>
    </ligand>
</feature>
<feature type="binding site" evidence="19">
    <location>
        <position position="363"/>
    </location>
    <ligand>
        <name>GTP</name>
        <dbReference type="ChEBI" id="CHEBI:37565"/>
    </ligand>
</feature>
<keyword evidence="16 19" id="KW-0511">Multifunctional enzyme</keyword>
<feature type="binding site" evidence="19">
    <location>
        <position position="149"/>
    </location>
    <ligand>
        <name>Mg(2+)</name>
        <dbReference type="ChEBI" id="CHEBI:18420"/>
        <label>2</label>
    </ligand>
</feature>
<feature type="binding site" evidence="19">
    <location>
        <position position="39"/>
    </location>
    <ligand>
        <name>D-ribulose 5-phosphate</name>
        <dbReference type="ChEBI" id="CHEBI:58121"/>
    </ligand>
</feature>
<keyword evidence="10 19" id="KW-0378">Hydrolase</keyword>
<feature type="binding site" evidence="19">
    <location>
        <begin position="301"/>
        <end position="303"/>
    </location>
    <ligand>
        <name>GTP</name>
        <dbReference type="ChEBI" id="CHEBI:37565"/>
    </ligand>
</feature>
<accession>W4QAF9</accession>
<keyword evidence="7 19" id="KW-0686">Riboflavin biosynthesis</keyword>
<comment type="cofactor">
    <cofactor evidence="19">
        <name>Mg(2+)</name>
        <dbReference type="ChEBI" id="CHEBI:18420"/>
    </cofactor>
    <cofactor evidence="19">
        <name>Mn(2+)</name>
        <dbReference type="ChEBI" id="CHEBI:29035"/>
    </cofactor>
    <text evidence="19">Binds 2 divalent metal cations per subunit. Magnesium or manganese.</text>
</comment>
<comment type="cofactor">
    <cofactor evidence="2">
        <name>Mn(2+)</name>
        <dbReference type="ChEBI" id="CHEBI:29035"/>
    </cofactor>
</comment>
<dbReference type="Gene3D" id="3.90.870.10">
    <property type="entry name" value="DHBP synthase"/>
    <property type="match status" value="1"/>
</dbReference>
<dbReference type="GO" id="GO:0008686">
    <property type="term" value="F:3,4-dihydroxy-2-butanone-4-phosphate synthase activity"/>
    <property type="evidence" value="ECO:0007669"/>
    <property type="project" value="UniProtKB-UniRule"/>
</dbReference>
<evidence type="ECO:0000256" key="10">
    <source>
        <dbReference type="ARBA" id="ARBA00022801"/>
    </source>
</evidence>
<evidence type="ECO:0000256" key="4">
    <source>
        <dbReference type="ARBA" id="ARBA00004853"/>
    </source>
</evidence>
<dbReference type="InterPro" id="IPR017945">
    <property type="entry name" value="DHBP_synth_RibB-like_a/b_dom"/>
</dbReference>
<feature type="binding site" evidence="19">
    <location>
        <begin position="146"/>
        <end position="150"/>
    </location>
    <ligand>
        <name>D-ribulose 5-phosphate</name>
        <dbReference type="ChEBI" id="CHEBI:58121"/>
    </ligand>
</feature>
<dbReference type="EC" id="4.1.99.12" evidence="19"/>
<dbReference type="GO" id="GO:0008270">
    <property type="term" value="F:zinc ion binding"/>
    <property type="evidence" value="ECO:0007669"/>
    <property type="project" value="UniProtKB-UniRule"/>
</dbReference>
<feature type="active site" description="Proton acceptor; for GTP cyclohydrolase activity" evidence="19">
    <location>
        <position position="335"/>
    </location>
</feature>
<dbReference type="AlphaFoldDB" id="W4QAF9"/>
<feature type="binding site" evidence="19">
    <location>
        <position position="358"/>
    </location>
    <ligand>
        <name>GTP</name>
        <dbReference type="ChEBI" id="CHEBI:37565"/>
    </ligand>
</feature>
<dbReference type="PANTHER" id="PTHR21327:SF18">
    <property type="entry name" value="3,4-DIHYDROXY-2-BUTANONE 4-PHOSPHATE SYNTHASE"/>
    <property type="match status" value="1"/>
</dbReference>
<dbReference type="STRING" id="1236971.JCM9152_275"/>
<name>W4QAF9_9BACI</name>
<evidence type="ECO:0000256" key="16">
    <source>
        <dbReference type="ARBA" id="ARBA00023268"/>
    </source>
</evidence>
<dbReference type="CDD" id="cd00641">
    <property type="entry name" value="GTP_cyclohydro2"/>
    <property type="match status" value="1"/>
</dbReference>
<comment type="similarity">
    <text evidence="19">In the C-terminal section; belongs to the GTP cyclohydrolase II family.</text>
</comment>
<feature type="region of interest" description="DHBP synthase" evidence="19">
    <location>
        <begin position="1"/>
        <end position="207"/>
    </location>
</feature>
<feature type="site" description="Essential for DHBP synthase activity" evidence="19">
    <location>
        <position position="170"/>
    </location>
</feature>
<dbReference type="GO" id="GO:0003935">
    <property type="term" value="F:GTP cyclohydrolase II activity"/>
    <property type="evidence" value="ECO:0007669"/>
    <property type="project" value="UniProtKB-UniRule"/>
</dbReference>
<evidence type="ECO:0000256" key="11">
    <source>
        <dbReference type="ARBA" id="ARBA00022833"/>
    </source>
</evidence>
<evidence type="ECO:0000256" key="7">
    <source>
        <dbReference type="ARBA" id="ARBA00022619"/>
    </source>
</evidence>
<evidence type="ECO:0000256" key="6">
    <source>
        <dbReference type="ARBA" id="ARBA00005520"/>
    </source>
</evidence>
<dbReference type="NCBIfam" id="TIGR00506">
    <property type="entry name" value="ribB"/>
    <property type="match status" value="1"/>
</dbReference>
<dbReference type="GO" id="GO:0005829">
    <property type="term" value="C:cytosol"/>
    <property type="evidence" value="ECO:0007669"/>
    <property type="project" value="TreeGrafter"/>
</dbReference>
<evidence type="ECO:0000256" key="9">
    <source>
        <dbReference type="ARBA" id="ARBA00022741"/>
    </source>
</evidence>
<feature type="binding site" evidence="19">
    <location>
        <position position="263"/>
    </location>
    <ligand>
        <name>Zn(2+)</name>
        <dbReference type="ChEBI" id="CHEBI:29105"/>
        <note>catalytic</note>
    </ligand>
</feature>
<dbReference type="GO" id="GO:0005525">
    <property type="term" value="F:GTP binding"/>
    <property type="evidence" value="ECO:0007669"/>
    <property type="project" value="UniProtKB-KW"/>
</dbReference>
<comment type="similarity">
    <text evidence="6 19">In the N-terminal section; belongs to the DHBP synthase family.</text>
</comment>
<dbReference type="NCBIfam" id="NF001591">
    <property type="entry name" value="PRK00393.1"/>
    <property type="match status" value="1"/>
</dbReference>
<dbReference type="GO" id="GO:0009231">
    <property type="term" value="P:riboflavin biosynthetic process"/>
    <property type="evidence" value="ECO:0007669"/>
    <property type="project" value="UniProtKB-UniRule"/>
</dbReference>
<protein>
    <recommendedName>
        <fullName evidence="19">Riboflavin biosynthesis protein RibBA</fullName>
    </recommendedName>
    <domain>
        <recommendedName>
            <fullName evidence="19">3,4-dihydroxy-2-butanone 4-phosphate synthase</fullName>
            <shortName evidence="19">DHBP synthase</shortName>
            <ecNumber evidence="19">4.1.99.12</ecNumber>
        </recommendedName>
    </domain>
    <domain>
        <recommendedName>
            <fullName evidence="19">GTP cyclohydrolase-2</fullName>
            <ecNumber evidence="19">3.5.4.25</ecNumber>
        </recommendedName>
        <alternativeName>
            <fullName evidence="19">GTP cyclohydrolase II</fullName>
        </alternativeName>
    </domain>
</protein>
<keyword evidence="12 19" id="KW-0460">Magnesium</keyword>
<keyword evidence="22" id="KW-1185">Reference proteome</keyword>
<dbReference type="HAMAP" id="MF_00179">
    <property type="entry name" value="RibA"/>
    <property type="match status" value="1"/>
</dbReference>
<dbReference type="InterPro" id="IPR036144">
    <property type="entry name" value="RibA-like_sf"/>
</dbReference>
<sequence length="407" mass="45384">MSQADEKMVFDSIEVAIEDLQQGKVVIVCDDEDRENEGDFVAIAEKTTDEVINFMVTHGRGLVCAPITEERAHELDLVSMVDHNTDPHGTAFTVSVDHYTATTGISAKERAITVRALIDEHAEKHHFKRPGHTFPLVAKKGGVLRRAGHTEAAIDLARLAGAKPAGVICEIMNADGTMARVPELRAIADEHQLKMITIKDLIRYRRKKDKLVKREIEIKLPTDFGDFKAIGYTDVLEGKESVAIVKGDIIEGEPTLVRVHSECLTGDVFGSHRCDCGPQLHAALAQIEEEGKGILLYMRQEGRGIGLINKLKAYKLQEEGYDTVEANEKLGFAPDLRDYGIGAQILRDLGVRQMRLLTNNPRKITGLKGYDLEVVERVALQLPHNKDNERYLKTKSEKLGHMLHFKK</sequence>
<keyword evidence="13 19" id="KW-0342">GTP-binding</keyword>
<dbReference type="UniPathway" id="UPA00275">
    <property type="reaction ID" value="UER00399"/>
</dbReference>
<feature type="active site" description="Nucleophile; for GTP cyclohydrolase activity" evidence="19">
    <location>
        <position position="337"/>
    </location>
</feature>
<keyword evidence="14 19" id="KW-0464">Manganese</keyword>
<evidence type="ECO:0000256" key="8">
    <source>
        <dbReference type="ARBA" id="ARBA00022723"/>
    </source>
</evidence>
<feature type="binding site" evidence="19">
    <location>
        <position position="35"/>
    </location>
    <ligand>
        <name>Mg(2+)</name>
        <dbReference type="ChEBI" id="CHEBI:18420"/>
        <label>1</label>
    </ligand>
</feature>
<keyword evidence="15 19" id="KW-0456">Lyase</keyword>
<evidence type="ECO:0000256" key="1">
    <source>
        <dbReference type="ARBA" id="ARBA00000141"/>
    </source>
</evidence>
<dbReference type="NCBIfam" id="NF006803">
    <property type="entry name" value="PRK09311.1"/>
    <property type="match status" value="1"/>
</dbReference>
<dbReference type="SUPFAM" id="SSF142695">
    <property type="entry name" value="RibA-like"/>
    <property type="match status" value="1"/>
</dbReference>
<comment type="catalytic activity">
    <reaction evidence="1 19">
        <text>D-ribulose 5-phosphate = (2S)-2-hydroxy-3-oxobutyl phosphate + formate + H(+)</text>
        <dbReference type="Rhea" id="RHEA:18457"/>
        <dbReference type="ChEBI" id="CHEBI:15378"/>
        <dbReference type="ChEBI" id="CHEBI:15740"/>
        <dbReference type="ChEBI" id="CHEBI:58121"/>
        <dbReference type="ChEBI" id="CHEBI:58830"/>
        <dbReference type="EC" id="4.1.99.12"/>
    </reaction>
</comment>
<dbReference type="FunFam" id="3.40.50.10990:FF:000001">
    <property type="entry name" value="Riboflavin biosynthesis protein RibBA"/>
    <property type="match status" value="1"/>
</dbReference>
<dbReference type="EMBL" id="BAUU01000002">
    <property type="protein sequence ID" value="GAE28937.1"/>
    <property type="molecule type" value="Genomic_DNA"/>
</dbReference>
<proteinExistence type="inferred from homology"/>
<evidence type="ECO:0000313" key="22">
    <source>
        <dbReference type="Proteomes" id="UP000018895"/>
    </source>
</evidence>
<dbReference type="HAMAP" id="MF_00180">
    <property type="entry name" value="RibB"/>
    <property type="match status" value="1"/>
</dbReference>
<feature type="region of interest" description="GTP cyclohydrolase II" evidence="19">
    <location>
        <begin position="208"/>
        <end position="407"/>
    </location>
</feature>
<dbReference type="FunFam" id="3.90.870.10:FF:000001">
    <property type="entry name" value="Riboflavin biosynthesis protein RibBA"/>
    <property type="match status" value="1"/>
</dbReference>
<dbReference type="Gene3D" id="3.40.50.10990">
    <property type="entry name" value="GTP cyclohydrolase II"/>
    <property type="match status" value="1"/>
</dbReference>
<feature type="binding site" evidence="19">
    <location>
        <position position="170"/>
    </location>
    <ligand>
        <name>D-ribulose 5-phosphate</name>
        <dbReference type="ChEBI" id="CHEBI:58121"/>
    </ligand>
</feature>
<feature type="binding site" evidence="19">
    <location>
        <position position="279"/>
    </location>
    <ligand>
        <name>GTP</name>
        <dbReference type="ChEBI" id="CHEBI:37565"/>
    </ligand>
</feature>
<dbReference type="EC" id="3.5.4.25" evidence="19"/>
<organism evidence="21 22">
    <name type="scientific">Halalkalibacter hemicellulosilyticusJCM 9152</name>
    <dbReference type="NCBI Taxonomy" id="1236971"/>
    <lineage>
        <taxon>Bacteria</taxon>
        <taxon>Bacillati</taxon>
        <taxon>Bacillota</taxon>
        <taxon>Bacilli</taxon>
        <taxon>Bacillales</taxon>
        <taxon>Bacillaceae</taxon>
        <taxon>Halalkalibacter</taxon>
    </lineage>
</organism>
<dbReference type="InterPro" id="IPR000926">
    <property type="entry name" value="RibA"/>
</dbReference>
<dbReference type="Pfam" id="PF00926">
    <property type="entry name" value="DHBP_synthase"/>
    <property type="match status" value="1"/>
</dbReference>
<dbReference type="GO" id="GO:0000287">
    <property type="term" value="F:magnesium ion binding"/>
    <property type="evidence" value="ECO:0007669"/>
    <property type="project" value="UniProtKB-UniRule"/>
</dbReference>
<evidence type="ECO:0000256" key="12">
    <source>
        <dbReference type="ARBA" id="ARBA00022842"/>
    </source>
</evidence>
<dbReference type="InterPro" id="IPR016299">
    <property type="entry name" value="Riboflavin_synth_RibBA"/>
</dbReference>
<dbReference type="NCBIfam" id="TIGR00505">
    <property type="entry name" value="ribA"/>
    <property type="match status" value="1"/>
</dbReference>
<feature type="site" description="Essential for DHBP synthase activity" evidence="19">
    <location>
        <position position="132"/>
    </location>
</feature>
<dbReference type="RefSeq" id="WP_304503383.1">
    <property type="nucleotide sequence ID" value="NZ_BAUU01000002.1"/>
</dbReference>
<evidence type="ECO:0000256" key="3">
    <source>
        <dbReference type="ARBA" id="ARBA00002284"/>
    </source>
</evidence>
<dbReference type="Pfam" id="PF00925">
    <property type="entry name" value="GTP_cyclohydro2"/>
    <property type="match status" value="1"/>
</dbReference>
<evidence type="ECO:0000256" key="17">
    <source>
        <dbReference type="ARBA" id="ARBA00043932"/>
    </source>
</evidence>
<comment type="function">
    <text evidence="17 19">Catalyzes the conversion of GTP to 2,5-diamino-6-ribosylamino-4(3H)-pyrimidinone 5'-phosphate (DARP), formate and pyrophosphate.</text>
</comment>
<comment type="catalytic activity">
    <reaction evidence="18 19">
        <text>GTP + 4 H2O = 2,5-diamino-6-hydroxy-4-(5-phosphoribosylamino)-pyrimidine + formate + 2 phosphate + 3 H(+)</text>
        <dbReference type="Rhea" id="RHEA:23704"/>
        <dbReference type="ChEBI" id="CHEBI:15377"/>
        <dbReference type="ChEBI" id="CHEBI:15378"/>
        <dbReference type="ChEBI" id="CHEBI:15740"/>
        <dbReference type="ChEBI" id="CHEBI:37565"/>
        <dbReference type="ChEBI" id="CHEBI:43474"/>
        <dbReference type="ChEBI" id="CHEBI:58614"/>
        <dbReference type="EC" id="3.5.4.25"/>
    </reaction>
</comment>
<dbReference type="PIRSF" id="PIRSF001259">
    <property type="entry name" value="RibA"/>
    <property type="match status" value="1"/>
</dbReference>
<evidence type="ECO:0000256" key="13">
    <source>
        <dbReference type="ARBA" id="ARBA00023134"/>
    </source>
</evidence>
<dbReference type="HAMAP" id="MF_01283">
    <property type="entry name" value="RibBA"/>
    <property type="match status" value="1"/>
</dbReference>
<feature type="binding site" evidence="19">
    <location>
        <position position="274"/>
    </location>
    <ligand>
        <name>Zn(2+)</name>
        <dbReference type="ChEBI" id="CHEBI:29105"/>
        <note>catalytic</note>
    </ligand>
</feature>
<evidence type="ECO:0000256" key="14">
    <source>
        <dbReference type="ARBA" id="ARBA00023211"/>
    </source>
</evidence>
<dbReference type="InterPro" id="IPR032677">
    <property type="entry name" value="GTP_cyclohydro_II"/>
</dbReference>
<dbReference type="SUPFAM" id="SSF55821">
    <property type="entry name" value="YrdC/RibB"/>
    <property type="match status" value="1"/>
</dbReference>
<dbReference type="Proteomes" id="UP000018895">
    <property type="component" value="Unassembled WGS sequence"/>
</dbReference>
<feature type="binding site" evidence="19">
    <location>
        <begin position="258"/>
        <end position="262"/>
    </location>
    <ligand>
        <name>GTP</name>
        <dbReference type="ChEBI" id="CHEBI:37565"/>
    </ligand>
</feature>
<evidence type="ECO:0000256" key="5">
    <source>
        <dbReference type="ARBA" id="ARBA00004904"/>
    </source>
</evidence>
<keyword evidence="11 19" id="KW-0862">Zinc</keyword>
<comment type="function">
    <text evidence="3 19">Catalyzes the conversion of D-ribulose 5-phosphate to formate and 3,4-dihydroxy-2-butanone 4-phosphate.</text>
</comment>
<keyword evidence="9 19" id="KW-0547">Nucleotide-binding</keyword>
<evidence type="ECO:0000256" key="2">
    <source>
        <dbReference type="ARBA" id="ARBA00001936"/>
    </source>
</evidence>
<evidence type="ECO:0000256" key="19">
    <source>
        <dbReference type="HAMAP-Rule" id="MF_01283"/>
    </source>
</evidence>
<reference evidence="21" key="1">
    <citation type="journal article" date="2014" name="Genome Announc.">
        <title>Draft Genome Sequences of Three Alkaliphilic Bacillus Strains, Bacillus wakoensis JCM 9140T, Bacillus akibai JCM 9157T, and Bacillus hemicellulosilyticus JCM 9152T.</title>
        <authorList>
            <person name="Yuki M."/>
            <person name="Oshima K."/>
            <person name="Suda W."/>
            <person name="Oshida Y."/>
            <person name="Kitamura K."/>
            <person name="Iida T."/>
            <person name="Hattori M."/>
            <person name="Ohkuma M."/>
        </authorList>
    </citation>
    <scope>NUCLEOTIDE SEQUENCE [LARGE SCALE GENOMIC DNA]</scope>
    <source>
        <strain evidence="21">JCM 9152</strain>
    </source>
</reference>